<proteinExistence type="inferred from homology"/>
<evidence type="ECO:0000256" key="4">
    <source>
        <dbReference type="ARBA" id="ARBA00022475"/>
    </source>
</evidence>
<keyword evidence="7 9" id="KW-0472">Membrane</keyword>
<feature type="transmembrane region" description="Helical" evidence="9">
    <location>
        <begin position="205"/>
        <end position="228"/>
    </location>
</feature>
<dbReference type="GO" id="GO:0033194">
    <property type="term" value="P:response to hydroperoxide"/>
    <property type="evidence" value="ECO:0007669"/>
    <property type="project" value="TreeGrafter"/>
</dbReference>
<organism evidence="10 11">
    <name type="scientific">Klebsiella pneumoniae</name>
    <dbReference type="NCBI Taxonomy" id="573"/>
    <lineage>
        <taxon>Bacteria</taxon>
        <taxon>Pseudomonadati</taxon>
        <taxon>Pseudomonadota</taxon>
        <taxon>Gammaproteobacteria</taxon>
        <taxon>Enterobacterales</taxon>
        <taxon>Enterobacteriaceae</taxon>
        <taxon>Klebsiella/Raoultella group</taxon>
        <taxon>Klebsiella</taxon>
        <taxon>Klebsiella pneumoniae complex</taxon>
    </lineage>
</organism>
<evidence type="ECO:0000256" key="8">
    <source>
        <dbReference type="HAMAP-Rule" id="MF_00652"/>
    </source>
</evidence>
<dbReference type="NCBIfam" id="NF002541">
    <property type="entry name" value="PRK02101.1-1"/>
    <property type="match status" value="1"/>
</dbReference>
<protein>
    <recommendedName>
        <fullName evidence="8">UPF0246 protein NCTC11679_04855</fullName>
    </recommendedName>
</protein>
<dbReference type="PHI-base" id="PHI:11408"/>
<dbReference type="InterPro" id="IPR001463">
    <property type="entry name" value="Na/Ala_symport"/>
</dbReference>
<dbReference type="PANTHER" id="PTHR30283:SF4">
    <property type="entry name" value="PEROXIDE STRESS RESISTANCE PROTEIN YAAA"/>
    <property type="match status" value="1"/>
</dbReference>
<dbReference type="Pfam" id="PF03883">
    <property type="entry name" value="H2O2_YaaD"/>
    <property type="match status" value="1"/>
</dbReference>
<dbReference type="Pfam" id="PF01235">
    <property type="entry name" value="Na_Ala_symp"/>
    <property type="match status" value="1"/>
</dbReference>
<dbReference type="AlphaFoldDB" id="A0A378CFB4"/>
<dbReference type="Proteomes" id="UP000255239">
    <property type="component" value="Unassembled WGS sequence"/>
</dbReference>
<dbReference type="HAMAP" id="MF_00652">
    <property type="entry name" value="UPF0246"/>
    <property type="match status" value="1"/>
</dbReference>
<comment type="similarity">
    <text evidence="8">Belongs to the UPF0246 family.</text>
</comment>
<dbReference type="InterPro" id="IPR005583">
    <property type="entry name" value="YaaA"/>
</dbReference>
<dbReference type="GO" id="GO:0005886">
    <property type="term" value="C:plasma membrane"/>
    <property type="evidence" value="ECO:0007669"/>
    <property type="project" value="UniProtKB-SubCell"/>
</dbReference>
<evidence type="ECO:0000256" key="1">
    <source>
        <dbReference type="ARBA" id="ARBA00004651"/>
    </source>
</evidence>
<gene>
    <name evidence="10" type="primary">yaaA</name>
    <name evidence="10" type="ORF">NCTC11679_04855</name>
</gene>
<comment type="subcellular location">
    <subcellularLocation>
        <location evidence="1">Cell membrane</location>
        <topology evidence="1">Multi-pass membrane protein</topology>
    </subcellularLocation>
</comment>
<evidence type="ECO:0000256" key="7">
    <source>
        <dbReference type="ARBA" id="ARBA00023136"/>
    </source>
</evidence>
<comment type="similarity">
    <text evidence="2">Belongs to the alanine or glycine:cation symporter (AGCS) (TC 2.A.25) family.</text>
</comment>
<sequence length="550" mass="61626">MALLWIATSLLIGLWHITALPTIFATIFRCAFGWQEAAAGAVGYTISQALTSGFQRGMFSNEAGMGSSPNAAAAAASWPPHPAAQGIVQMIGVFIDTIVICTASAIIVMLAPRPDNEYTLNGIQDLQHAMSVLVGGWGAGFIALIVLLFAFSSIVANYVYAENNLVFLRLDKPRYIWGLRILTILMVLLGTMVSLPVVWQSADIIMALMAMTNLTAILLLSPTVRIIASDYLRQRRLGIQPTFDATRYPDIDQQLAPGAWNELPREIARQLQLSIPPCTFFVKIRRNYLQGLDMLILISPAKTLDYQSPLATTRYTQPELLEYSQQLIGIARKLSAPQIGKLMSISDKLADLNATRFHDWHPDFTPQNARQAILAFKGDVYTGLQAETLTEDDFDFAQRHLRMLSGLYGVLRPLDLMQPYRLEMGIRLENPRGKDLYQFWGDTITEKLNQALRDQGDDIVINLASDEYFKSVKTPKLQGQLIKPVFLDEKNGKFKVISFYAKKARGLMSRYIIENRLTQPEQLKAFNSEGYFFDADASEKGELVFKRHEQ</sequence>
<evidence type="ECO:0000256" key="9">
    <source>
        <dbReference type="SAM" id="Phobius"/>
    </source>
</evidence>
<dbReference type="NCBIfam" id="NF002542">
    <property type="entry name" value="PRK02101.1-3"/>
    <property type="match status" value="1"/>
</dbReference>
<reference evidence="10 11" key="1">
    <citation type="submission" date="2018-06" db="EMBL/GenBank/DDBJ databases">
        <authorList>
            <consortium name="Pathogen Informatics"/>
            <person name="Doyle S."/>
        </authorList>
    </citation>
    <scope>NUCLEOTIDE SEQUENCE [LARGE SCALE GENOMIC DNA]</scope>
    <source>
        <strain evidence="10 11">NCTC11679</strain>
    </source>
</reference>
<keyword evidence="5 9" id="KW-0812">Transmembrane</keyword>
<evidence type="ECO:0000256" key="2">
    <source>
        <dbReference type="ARBA" id="ARBA00009261"/>
    </source>
</evidence>
<keyword evidence="6 9" id="KW-1133">Transmembrane helix</keyword>
<evidence type="ECO:0000256" key="5">
    <source>
        <dbReference type="ARBA" id="ARBA00022692"/>
    </source>
</evidence>
<evidence type="ECO:0000313" key="11">
    <source>
        <dbReference type="Proteomes" id="UP000255239"/>
    </source>
</evidence>
<dbReference type="GO" id="GO:0005829">
    <property type="term" value="C:cytosol"/>
    <property type="evidence" value="ECO:0007669"/>
    <property type="project" value="TreeGrafter"/>
</dbReference>
<evidence type="ECO:0000256" key="6">
    <source>
        <dbReference type="ARBA" id="ARBA00022989"/>
    </source>
</evidence>
<feature type="transmembrane region" description="Helical" evidence="9">
    <location>
        <begin position="87"/>
        <end position="111"/>
    </location>
</feature>
<evidence type="ECO:0000313" key="10">
    <source>
        <dbReference type="EMBL" id="STV70203.1"/>
    </source>
</evidence>
<feature type="transmembrane region" description="Helical" evidence="9">
    <location>
        <begin position="132"/>
        <end position="155"/>
    </location>
</feature>
<dbReference type="GO" id="GO:0005283">
    <property type="term" value="F:amino acid:sodium symporter activity"/>
    <property type="evidence" value="ECO:0007669"/>
    <property type="project" value="InterPro"/>
</dbReference>
<keyword evidence="4" id="KW-1003">Cell membrane</keyword>
<accession>A0A378CFB4</accession>
<keyword evidence="3" id="KW-0813">Transport</keyword>
<name>A0A378CFB4_KLEPN</name>
<evidence type="ECO:0000256" key="3">
    <source>
        <dbReference type="ARBA" id="ARBA00022448"/>
    </source>
</evidence>
<dbReference type="EMBL" id="UGMG01000001">
    <property type="protein sequence ID" value="STV70203.1"/>
    <property type="molecule type" value="Genomic_DNA"/>
</dbReference>
<feature type="transmembrane region" description="Helical" evidence="9">
    <location>
        <begin position="175"/>
        <end position="198"/>
    </location>
</feature>
<dbReference type="PANTHER" id="PTHR30283">
    <property type="entry name" value="PEROXIDE STRESS RESPONSE PROTEIN YAAA"/>
    <property type="match status" value="1"/>
</dbReference>
<dbReference type="PRINTS" id="PR00175">
    <property type="entry name" value="NAALASMPORT"/>
</dbReference>